<comment type="caution">
    <text evidence="1">The sequence shown here is derived from an EMBL/GenBank/DDBJ whole genome shotgun (WGS) entry which is preliminary data.</text>
</comment>
<reference evidence="1 2" key="1">
    <citation type="submission" date="2019-10" db="EMBL/GenBank/DDBJ databases">
        <title>Draft Genome Sequence of the Caffeine Degrading Methylotroph Methylorubrum populi PINKEL.</title>
        <authorList>
            <person name="Dawson S.C."/>
            <person name="Zhang X."/>
            <person name="Wright M.E."/>
            <person name="Sharma G."/>
            <person name="Langner J.T."/>
            <person name="Ditty J.L."/>
            <person name="Subuyuj G.A."/>
        </authorList>
    </citation>
    <scope>NUCLEOTIDE SEQUENCE [LARGE SCALE GENOMIC DNA]</scope>
    <source>
        <strain evidence="1 2">Pinkel</strain>
    </source>
</reference>
<accession>A0A833J3P2</accession>
<gene>
    <name evidence="1" type="ORF">F8B43_4722</name>
</gene>
<dbReference type="AlphaFoldDB" id="A0A833J3P2"/>
<sequence>MTRNGTTDGAKSAQVSSIKYLLKAPILDHKVAPDDVKNAL</sequence>
<dbReference type="EMBL" id="WEKV01000019">
    <property type="protein sequence ID" value="KAB7782806.1"/>
    <property type="molecule type" value="Genomic_DNA"/>
</dbReference>
<organism evidence="1 2">
    <name type="scientific">Methylorubrum populi</name>
    <dbReference type="NCBI Taxonomy" id="223967"/>
    <lineage>
        <taxon>Bacteria</taxon>
        <taxon>Pseudomonadati</taxon>
        <taxon>Pseudomonadota</taxon>
        <taxon>Alphaproteobacteria</taxon>
        <taxon>Hyphomicrobiales</taxon>
        <taxon>Methylobacteriaceae</taxon>
        <taxon>Methylorubrum</taxon>
    </lineage>
</organism>
<evidence type="ECO:0000313" key="2">
    <source>
        <dbReference type="Proteomes" id="UP000469949"/>
    </source>
</evidence>
<protein>
    <submittedName>
        <fullName evidence="1">Uncharacterized protein</fullName>
    </submittedName>
</protein>
<name>A0A833J3P2_9HYPH</name>
<evidence type="ECO:0000313" key="1">
    <source>
        <dbReference type="EMBL" id="KAB7782806.1"/>
    </source>
</evidence>
<proteinExistence type="predicted"/>
<dbReference type="Proteomes" id="UP000469949">
    <property type="component" value="Unassembled WGS sequence"/>
</dbReference>